<dbReference type="Proteomes" id="UP001359559">
    <property type="component" value="Unassembled WGS sequence"/>
</dbReference>
<organism evidence="1 2">
    <name type="scientific">Clitoria ternatea</name>
    <name type="common">Butterfly pea</name>
    <dbReference type="NCBI Taxonomy" id="43366"/>
    <lineage>
        <taxon>Eukaryota</taxon>
        <taxon>Viridiplantae</taxon>
        <taxon>Streptophyta</taxon>
        <taxon>Embryophyta</taxon>
        <taxon>Tracheophyta</taxon>
        <taxon>Spermatophyta</taxon>
        <taxon>Magnoliopsida</taxon>
        <taxon>eudicotyledons</taxon>
        <taxon>Gunneridae</taxon>
        <taxon>Pentapetalae</taxon>
        <taxon>rosids</taxon>
        <taxon>fabids</taxon>
        <taxon>Fabales</taxon>
        <taxon>Fabaceae</taxon>
        <taxon>Papilionoideae</taxon>
        <taxon>50 kb inversion clade</taxon>
        <taxon>NPAAA clade</taxon>
        <taxon>indigoferoid/millettioid clade</taxon>
        <taxon>Phaseoleae</taxon>
        <taxon>Clitoria</taxon>
    </lineage>
</organism>
<comment type="caution">
    <text evidence="1">The sequence shown here is derived from an EMBL/GenBank/DDBJ whole genome shotgun (WGS) entry which is preliminary data.</text>
</comment>
<evidence type="ECO:0000313" key="1">
    <source>
        <dbReference type="EMBL" id="KAK7295001.1"/>
    </source>
</evidence>
<dbReference type="AlphaFoldDB" id="A0AAN9JB41"/>
<evidence type="ECO:0000313" key="2">
    <source>
        <dbReference type="Proteomes" id="UP001359559"/>
    </source>
</evidence>
<protein>
    <submittedName>
        <fullName evidence="1">Uncharacterized protein</fullName>
    </submittedName>
</protein>
<dbReference type="EMBL" id="JAYKXN010000004">
    <property type="protein sequence ID" value="KAK7295001.1"/>
    <property type="molecule type" value="Genomic_DNA"/>
</dbReference>
<accession>A0AAN9JB41</accession>
<gene>
    <name evidence="1" type="ORF">RJT34_17904</name>
</gene>
<keyword evidence="2" id="KW-1185">Reference proteome</keyword>
<sequence length="112" mass="12437">MNVGLLSPSTGPSSFVGHLLLSLSSCWTSDRTPEEDDRAPLLRTSCLQIYEENVRAPLFQRTSDRTPEEDDRAPLLRTSCLQICEGNVRAPLFQSFMAVGRGMFDFSPNGVE</sequence>
<proteinExistence type="predicted"/>
<reference evidence="1 2" key="1">
    <citation type="submission" date="2024-01" db="EMBL/GenBank/DDBJ databases">
        <title>The genomes of 5 underutilized Papilionoideae crops provide insights into root nodulation and disease resistance.</title>
        <authorList>
            <person name="Yuan L."/>
        </authorList>
    </citation>
    <scope>NUCLEOTIDE SEQUENCE [LARGE SCALE GENOMIC DNA]</scope>
    <source>
        <strain evidence="1">LY-2023</strain>
        <tissue evidence="1">Leaf</tissue>
    </source>
</reference>
<name>A0AAN9JB41_CLITE</name>